<dbReference type="InterPro" id="IPR029063">
    <property type="entry name" value="SAM-dependent_MTases_sf"/>
</dbReference>
<gene>
    <name evidence="1" type="ORF">V6x_41660</name>
</gene>
<evidence type="ECO:0000313" key="2">
    <source>
        <dbReference type="Proteomes" id="UP000320722"/>
    </source>
</evidence>
<dbReference type="GO" id="GO:0032259">
    <property type="term" value="P:methylation"/>
    <property type="evidence" value="ECO:0007669"/>
    <property type="project" value="UniProtKB-KW"/>
</dbReference>
<dbReference type="RefSeq" id="WP_145042216.1">
    <property type="nucleotide sequence ID" value="NZ_CP036347.1"/>
</dbReference>
<dbReference type="GO" id="GO:0008168">
    <property type="term" value="F:methyltransferase activity"/>
    <property type="evidence" value="ECO:0007669"/>
    <property type="project" value="UniProtKB-KW"/>
</dbReference>
<sequence length="237" mass="26892">MIKATLGRIFRSLGVEVRRVEVWPKESSNRQINRISGRDEVAAYFCNCYSFNSILDVGCGKGALFPRLLETGAEVVGLDFLPECEIQTVFQDKKANYIRTMFDSFCNDQLFEAVIASHLIEHIPDTERFLIKFFSLLIPNGAYCLIWPPPKSAIVGGHVHLFNPGLMLYNLVRLGVDCRDVRVVQCGYSYGVMGRYSTFDVPDLNHDQGDIELLQNYFPFKVEQGFNGDKIPNIVHL</sequence>
<dbReference type="EMBL" id="CP036347">
    <property type="protein sequence ID" value="QDU04438.1"/>
    <property type="molecule type" value="Genomic_DNA"/>
</dbReference>
<organism evidence="1 2">
    <name type="scientific">Gimesia chilikensis</name>
    <dbReference type="NCBI Taxonomy" id="2605989"/>
    <lineage>
        <taxon>Bacteria</taxon>
        <taxon>Pseudomonadati</taxon>
        <taxon>Planctomycetota</taxon>
        <taxon>Planctomycetia</taxon>
        <taxon>Planctomycetales</taxon>
        <taxon>Planctomycetaceae</taxon>
        <taxon>Gimesia</taxon>
    </lineage>
</organism>
<keyword evidence="1" id="KW-0830">Ubiquinone</keyword>
<name>A0A517WGQ0_9PLAN</name>
<dbReference type="SUPFAM" id="SSF53335">
    <property type="entry name" value="S-adenosyl-L-methionine-dependent methyltransferases"/>
    <property type="match status" value="1"/>
</dbReference>
<reference evidence="1 2" key="1">
    <citation type="submission" date="2019-02" db="EMBL/GenBank/DDBJ databases">
        <title>Deep-cultivation of Planctomycetes and their phenomic and genomic characterization uncovers novel biology.</title>
        <authorList>
            <person name="Wiegand S."/>
            <person name="Jogler M."/>
            <person name="Boedeker C."/>
            <person name="Pinto D."/>
            <person name="Vollmers J."/>
            <person name="Rivas-Marin E."/>
            <person name="Kohn T."/>
            <person name="Peeters S.H."/>
            <person name="Heuer A."/>
            <person name="Rast P."/>
            <person name="Oberbeckmann S."/>
            <person name="Bunk B."/>
            <person name="Jeske O."/>
            <person name="Meyerdierks A."/>
            <person name="Storesund J.E."/>
            <person name="Kallscheuer N."/>
            <person name="Luecker S."/>
            <person name="Lage O.M."/>
            <person name="Pohl T."/>
            <person name="Merkel B.J."/>
            <person name="Hornburger P."/>
            <person name="Mueller R.-W."/>
            <person name="Bruemmer F."/>
            <person name="Labrenz M."/>
            <person name="Spormann A.M."/>
            <person name="Op den Camp H."/>
            <person name="Overmann J."/>
            <person name="Amann R."/>
            <person name="Jetten M.S.M."/>
            <person name="Mascher T."/>
            <person name="Medema M.H."/>
            <person name="Devos D.P."/>
            <person name="Kaster A.-K."/>
            <person name="Ovreas L."/>
            <person name="Rohde M."/>
            <person name="Galperin M.Y."/>
            <person name="Jogler C."/>
        </authorList>
    </citation>
    <scope>NUCLEOTIDE SEQUENCE [LARGE SCALE GENOMIC DNA]</scope>
    <source>
        <strain evidence="1 2">V6</strain>
    </source>
</reference>
<dbReference type="Pfam" id="PF13489">
    <property type="entry name" value="Methyltransf_23"/>
    <property type="match status" value="1"/>
</dbReference>
<dbReference type="Gene3D" id="3.40.50.150">
    <property type="entry name" value="Vaccinia Virus protein VP39"/>
    <property type="match status" value="1"/>
</dbReference>
<proteinExistence type="predicted"/>
<accession>A0A517WGQ0</accession>
<evidence type="ECO:0000313" key="1">
    <source>
        <dbReference type="EMBL" id="QDU04438.1"/>
    </source>
</evidence>
<keyword evidence="1" id="KW-0808">Transferase</keyword>
<dbReference type="Proteomes" id="UP000320722">
    <property type="component" value="Chromosome"/>
</dbReference>
<dbReference type="CDD" id="cd02440">
    <property type="entry name" value="AdoMet_MTases"/>
    <property type="match status" value="1"/>
</dbReference>
<keyword evidence="1" id="KW-0489">Methyltransferase</keyword>
<dbReference type="AlphaFoldDB" id="A0A517WGQ0"/>
<protein>
    <submittedName>
        <fullName evidence="1">Bifunctional 3-demethylubiquinone-9 3-methyltransferase/ 2-octaprenyl-6-hydroxy phenol methylase</fullName>
    </submittedName>
</protein>